<gene>
    <name evidence="1" type="ORF">CWO92_19260</name>
</gene>
<dbReference type="RefSeq" id="WP_101355841.1">
    <property type="nucleotide sequence ID" value="NZ_PIQO01000019.1"/>
</dbReference>
<protein>
    <submittedName>
        <fullName evidence="1">Uncharacterized protein</fullName>
    </submittedName>
</protein>
<name>A0A2N3LFM3_9BACI</name>
<dbReference type="EMBL" id="PIQO01000019">
    <property type="protein sequence ID" value="PKR83323.1"/>
    <property type="molecule type" value="Genomic_DNA"/>
</dbReference>
<proteinExistence type="predicted"/>
<reference evidence="1 2" key="1">
    <citation type="submission" date="2017-11" db="EMBL/GenBank/DDBJ databases">
        <title>Bacillus camelliae sp. nov., isolated from pu'er tea.</title>
        <authorList>
            <person name="Niu L."/>
        </authorList>
    </citation>
    <scope>NUCLEOTIDE SEQUENCE [LARGE SCALE GENOMIC DNA]</scope>
    <source>
        <strain evidence="1 2">7578-1</strain>
    </source>
</reference>
<sequence>MKSKIHRCNCRNMWRVQSRKRSITAYTMFLNGKWYVELKPERKSNPKGFVVTDRGENIIINPPDPFMESFDKLQQLVYDKENVSFNVHHGKYLYFEDDGACYLLQIKT</sequence>
<keyword evidence="2" id="KW-1185">Reference proteome</keyword>
<dbReference type="AlphaFoldDB" id="A0A2N3LFM3"/>
<organism evidence="1 2">
    <name type="scientific">Heyndrickxia camelliae</name>
    <dbReference type="NCBI Taxonomy" id="1707093"/>
    <lineage>
        <taxon>Bacteria</taxon>
        <taxon>Bacillati</taxon>
        <taxon>Bacillota</taxon>
        <taxon>Bacilli</taxon>
        <taxon>Bacillales</taxon>
        <taxon>Bacillaceae</taxon>
        <taxon>Heyndrickxia</taxon>
    </lineage>
</organism>
<dbReference type="OrthoDB" id="2883031at2"/>
<evidence type="ECO:0000313" key="1">
    <source>
        <dbReference type="EMBL" id="PKR83323.1"/>
    </source>
</evidence>
<comment type="caution">
    <text evidence="1">The sequence shown here is derived from an EMBL/GenBank/DDBJ whole genome shotgun (WGS) entry which is preliminary data.</text>
</comment>
<accession>A0A2N3LFM3</accession>
<dbReference type="Proteomes" id="UP000233440">
    <property type="component" value="Unassembled WGS sequence"/>
</dbReference>
<evidence type="ECO:0000313" key="2">
    <source>
        <dbReference type="Proteomes" id="UP000233440"/>
    </source>
</evidence>